<dbReference type="SUPFAM" id="SSF48498">
    <property type="entry name" value="Tetracyclin repressor-like, C-terminal domain"/>
    <property type="match status" value="1"/>
</dbReference>
<evidence type="ECO:0000259" key="6">
    <source>
        <dbReference type="PROSITE" id="PS50977"/>
    </source>
</evidence>
<dbReference type="InterPro" id="IPR050109">
    <property type="entry name" value="HTH-type_TetR-like_transc_reg"/>
</dbReference>
<gene>
    <name evidence="7" type="ORF">J2S43_001661</name>
</gene>
<sequence length="205" mass="21817">MQTDFSAGVDPRILRTHRDVVRATATLLIAGGWDAVTHAEVARRSGYSKATVYAHWPTRFDLIRASIELICDEADHPAATGDLRADLRASLLDFAHDLAEGHLDRLLAGVVEHAGQGEAVAGLRQRLYETGTRAMRAVLTTHLGPADVEPVLALLTGAVLVHVTYAGQPATPAFVDDLIERVVGTSRGGAGTKRTSRPGDSHSSA</sequence>
<evidence type="ECO:0000256" key="3">
    <source>
        <dbReference type="ARBA" id="ARBA00023163"/>
    </source>
</evidence>
<dbReference type="InterPro" id="IPR009057">
    <property type="entry name" value="Homeodomain-like_sf"/>
</dbReference>
<dbReference type="PROSITE" id="PS50977">
    <property type="entry name" value="HTH_TETR_2"/>
    <property type="match status" value="1"/>
</dbReference>
<evidence type="ECO:0000313" key="8">
    <source>
        <dbReference type="Proteomes" id="UP001240984"/>
    </source>
</evidence>
<organism evidence="7 8">
    <name type="scientific">Catenuloplanes nepalensis</name>
    <dbReference type="NCBI Taxonomy" id="587533"/>
    <lineage>
        <taxon>Bacteria</taxon>
        <taxon>Bacillati</taxon>
        <taxon>Actinomycetota</taxon>
        <taxon>Actinomycetes</taxon>
        <taxon>Micromonosporales</taxon>
        <taxon>Micromonosporaceae</taxon>
        <taxon>Catenuloplanes</taxon>
    </lineage>
</organism>
<keyword evidence="8" id="KW-1185">Reference proteome</keyword>
<dbReference type="Proteomes" id="UP001240984">
    <property type="component" value="Unassembled WGS sequence"/>
</dbReference>
<dbReference type="PANTHER" id="PTHR30055:SF234">
    <property type="entry name" value="HTH-TYPE TRANSCRIPTIONAL REGULATOR BETI"/>
    <property type="match status" value="1"/>
</dbReference>
<accession>A0ABT9MP04</accession>
<dbReference type="Gene3D" id="1.10.10.60">
    <property type="entry name" value="Homeodomain-like"/>
    <property type="match status" value="1"/>
</dbReference>
<dbReference type="InterPro" id="IPR036271">
    <property type="entry name" value="Tet_transcr_reg_TetR-rel_C_sf"/>
</dbReference>
<evidence type="ECO:0000256" key="5">
    <source>
        <dbReference type="SAM" id="MobiDB-lite"/>
    </source>
</evidence>
<comment type="caution">
    <text evidence="7">The sequence shown here is derived from an EMBL/GenBank/DDBJ whole genome shotgun (WGS) entry which is preliminary data.</text>
</comment>
<dbReference type="Gene3D" id="1.10.357.10">
    <property type="entry name" value="Tetracycline Repressor, domain 2"/>
    <property type="match status" value="1"/>
</dbReference>
<keyword evidence="2 4" id="KW-0238">DNA-binding</keyword>
<keyword evidence="3" id="KW-0804">Transcription</keyword>
<evidence type="ECO:0000313" key="7">
    <source>
        <dbReference type="EMBL" id="MDP9793149.1"/>
    </source>
</evidence>
<dbReference type="Pfam" id="PF00440">
    <property type="entry name" value="TetR_N"/>
    <property type="match status" value="1"/>
</dbReference>
<dbReference type="RefSeq" id="WP_306828129.1">
    <property type="nucleotide sequence ID" value="NZ_JAUSRA010000001.1"/>
</dbReference>
<proteinExistence type="predicted"/>
<feature type="region of interest" description="Disordered" evidence="5">
    <location>
        <begin position="186"/>
        <end position="205"/>
    </location>
</feature>
<dbReference type="EMBL" id="JAUSRA010000001">
    <property type="protein sequence ID" value="MDP9793149.1"/>
    <property type="molecule type" value="Genomic_DNA"/>
</dbReference>
<name>A0ABT9MP04_9ACTN</name>
<evidence type="ECO:0000256" key="2">
    <source>
        <dbReference type="ARBA" id="ARBA00023125"/>
    </source>
</evidence>
<evidence type="ECO:0000256" key="4">
    <source>
        <dbReference type="PROSITE-ProRule" id="PRU00335"/>
    </source>
</evidence>
<dbReference type="PANTHER" id="PTHR30055">
    <property type="entry name" value="HTH-TYPE TRANSCRIPTIONAL REGULATOR RUTR"/>
    <property type="match status" value="1"/>
</dbReference>
<dbReference type="InterPro" id="IPR011075">
    <property type="entry name" value="TetR_C"/>
</dbReference>
<protein>
    <submittedName>
        <fullName evidence="7">AcrR family transcriptional regulator</fullName>
    </submittedName>
</protein>
<keyword evidence="1" id="KW-0805">Transcription regulation</keyword>
<dbReference type="InterPro" id="IPR001647">
    <property type="entry name" value="HTH_TetR"/>
</dbReference>
<dbReference type="Pfam" id="PF16859">
    <property type="entry name" value="TetR_C_11"/>
    <property type="match status" value="1"/>
</dbReference>
<feature type="domain" description="HTH tetR-type" evidence="6">
    <location>
        <begin position="14"/>
        <end position="74"/>
    </location>
</feature>
<reference evidence="7 8" key="1">
    <citation type="submission" date="2023-07" db="EMBL/GenBank/DDBJ databases">
        <title>Sequencing the genomes of 1000 actinobacteria strains.</title>
        <authorList>
            <person name="Klenk H.-P."/>
        </authorList>
    </citation>
    <scope>NUCLEOTIDE SEQUENCE [LARGE SCALE GENOMIC DNA]</scope>
    <source>
        <strain evidence="7 8">DSM 44710</strain>
    </source>
</reference>
<evidence type="ECO:0000256" key="1">
    <source>
        <dbReference type="ARBA" id="ARBA00023015"/>
    </source>
</evidence>
<dbReference type="SUPFAM" id="SSF46689">
    <property type="entry name" value="Homeodomain-like"/>
    <property type="match status" value="1"/>
</dbReference>
<feature type="DNA-binding region" description="H-T-H motif" evidence="4">
    <location>
        <begin position="37"/>
        <end position="56"/>
    </location>
</feature>